<dbReference type="Pfam" id="PF03473">
    <property type="entry name" value="MOSC"/>
    <property type="match status" value="1"/>
</dbReference>
<dbReference type="AlphaFoldDB" id="A0A0W8E268"/>
<dbReference type="GO" id="GO:0030151">
    <property type="term" value="F:molybdenum ion binding"/>
    <property type="evidence" value="ECO:0007669"/>
    <property type="project" value="InterPro"/>
</dbReference>
<evidence type="ECO:0000259" key="1">
    <source>
        <dbReference type="PROSITE" id="PS51340"/>
    </source>
</evidence>
<dbReference type="SUPFAM" id="SSF50800">
    <property type="entry name" value="PK beta-barrel domain-like"/>
    <property type="match status" value="1"/>
</dbReference>
<dbReference type="PANTHER" id="PTHR36930:SF1">
    <property type="entry name" value="MOSC DOMAIN-CONTAINING PROTEIN"/>
    <property type="match status" value="1"/>
</dbReference>
<proteinExistence type="predicted"/>
<gene>
    <name evidence="2" type="ORF">ASZ90_020118</name>
</gene>
<dbReference type="GO" id="GO:0003824">
    <property type="term" value="F:catalytic activity"/>
    <property type="evidence" value="ECO:0007669"/>
    <property type="project" value="InterPro"/>
</dbReference>
<reference evidence="2" key="1">
    <citation type="journal article" date="2015" name="Proc. Natl. Acad. Sci. U.S.A.">
        <title>Networks of energetic and metabolic interactions define dynamics in microbial communities.</title>
        <authorList>
            <person name="Embree M."/>
            <person name="Liu J.K."/>
            <person name="Al-Bassam M.M."/>
            <person name="Zengler K."/>
        </authorList>
    </citation>
    <scope>NUCLEOTIDE SEQUENCE</scope>
</reference>
<dbReference type="EMBL" id="LNQE01001918">
    <property type="protein sequence ID" value="KUG02486.1"/>
    <property type="molecule type" value="Genomic_DNA"/>
</dbReference>
<dbReference type="GO" id="GO:0030170">
    <property type="term" value="F:pyridoxal phosphate binding"/>
    <property type="evidence" value="ECO:0007669"/>
    <property type="project" value="InterPro"/>
</dbReference>
<comment type="caution">
    <text evidence="2">The sequence shown here is derived from an EMBL/GenBank/DDBJ whole genome shotgun (WGS) entry which is preliminary data.</text>
</comment>
<feature type="domain" description="MOSC" evidence="1">
    <location>
        <begin position="19"/>
        <end position="144"/>
    </location>
</feature>
<dbReference type="Gene3D" id="2.40.33.20">
    <property type="entry name" value="PK beta-barrel domain-like"/>
    <property type="match status" value="1"/>
</dbReference>
<dbReference type="InterPro" id="IPR011037">
    <property type="entry name" value="Pyrv_Knase-like_insert_dom_sf"/>
</dbReference>
<organism evidence="2">
    <name type="scientific">hydrocarbon metagenome</name>
    <dbReference type="NCBI Taxonomy" id="938273"/>
    <lineage>
        <taxon>unclassified sequences</taxon>
        <taxon>metagenomes</taxon>
        <taxon>ecological metagenomes</taxon>
    </lineage>
</organism>
<dbReference type="PANTHER" id="PTHR36930">
    <property type="entry name" value="METAL-SULFUR CLUSTER BIOSYNTHESIS PROTEINS YUAD-RELATED"/>
    <property type="match status" value="1"/>
</dbReference>
<evidence type="ECO:0000313" key="2">
    <source>
        <dbReference type="EMBL" id="KUG02486.1"/>
    </source>
</evidence>
<name>A0A0W8E268_9ZZZZ</name>
<dbReference type="InterPro" id="IPR005302">
    <property type="entry name" value="MoCF_Sase_C"/>
</dbReference>
<protein>
    <submittedName>
        <fullName evidence="2">Molybdenum cofactor biosynthesis protein moab</fullName>
    </submittedName>
</protein>
<dbReference type="PROSITE" id="PS51340">
    <property type="entry name" value="MOSC"/>
    <property type="match status" value="1"/>
</dbReference>
<accession>A0A0W8E268</accession>
<sequence>MIGEVLAVNVSEKRGEKKKTVEEINLRAGHGIEEDAHAGEWHRQVSLLSLSSFEKMRKLGADVIYGDFAENISVAGIDVFKLPLGTKMRVGEALLEVTQIGKTCHDMGCAIKKQVGTCVMPHEGIFTRVLESGRVKTGDTVEVLTGDDFI</sequence>
<dbReference type="InterPro" id="IPR052716">
    <property type="entry name" value="MOSC_domain"/>
</dbReference>